<dbReference type="Pfam" id="PF01548">
    <property type="entry name" value="DEDD_Tnp_IS110"/>
    <property type="match status" value="1"/>
</dbReference>
<name>A0A2S7ELQ5_9XANT</name>
<evidence type="ECO:0000313" key="2">
    <source>
        <dbReference type="EMBL" id="PPU91136.1"/>
    </source>
</evidence>
<accession>A0A2S7ELQ5</accession>
<sequence>MSDSVGIDVCKQWLDVHVHDLRQARRFANSAAGLRQVCAWLGSMELHQVVLEATGSYAQMALDALHAAGPPVVRLNPRQGRDFARATGQFAKTDRLDARVLAQMAAVLSLRRYQPLGDWRRALRAYQQRRTQVLAIVQQQRQQVSPLIDAWRIAGHPQRQHARPTGGWPCQLIKTVALPQERGFDPLAGILA</sequence>
<reference evidence="3" key="1">
    <citation type="submission" date="2016-08" db="EMBL/GenBank/DDBJ databases">
        <authorList>
            <person name="Merda D."/>
            <person name="Briand M."/>
            <person name="Taghouti G."/>
            <person name="Carrere S."/>
            <person name="Gouzy J."/>
            <person name="Portier P."/>
            <person name="Jacques M.-A."/>
            <person name="Fischer-Le Saux M."/>
        </authorList>
    </citation>
    <scope>NUCLEOTIDE SEQUENCE [LARGE SCALE GENOMIC DNA]</scope>
    <source>
        <strain evidence="3">CFBP1817</strain>
    </source>
</reference>
<dbReference type="InterPro" id="IPR047650">
    <property type="entry name" value="Transpos_IS110"/>
</dbReference>
<dbReference type="InterPro" id="IPR002525">
    <property type="entry name" value="Transp_IS110-like_N"/>
</dbReference>
<proteinExistence type="predicted"/>
<dbReference type="Proteomes" id="UP000239939">
    <property type="component" value="Unassembled WGS sequence"/>
</dbReference>
<dbReference type="AlphaFoldDB" id="A0A2S7ELQ5"/>
<organism evidence="2 3">
    <name type="scientific">Xanthomonas populi</name>
    <dbReference type="NCBI Taxonomy" id="53414"/>
    <lineage>
        <taxon>Bacteria</taxon>
        <taxon>Pseudomonadati</taxon>
        <taxon>Pseudomonadota</taxon>
        <taxon>Gammaproteobacteria</taxon>
        <taxon>Lysobacterales</taxon>
        <taxon>Lysobacteraceae</taxon>
        <taxon>Xanthomonas</taxon>
    </lineage>
</organism>
<evidence type="ECO:0000259" key="1">
    <source>
        <dbReference type="Pfam" id="PF01548"/>
    </source>
</evidence>
<dbReference type="RefSeq" id="WP_128417767.1">
    <property type="nucleotide sequence ID" value="NZ_MDEJ01000105.1"/>
</dbReference>
<gene>
    <name evidence="2" type="ORF">XpopCFBP1817_15190</name>
</gene>
<keyword evidence="3" id="KW-1185">Reference proteome</keyword>
<dbReference type="EMBL" id="MDEJ01000105">
    <property type="protein sequence ID" value="PPU91136.1"/>
    <property type="molecule type" value="Genomic_DNA"/>
</dbReference>
<feature type="domain" description="Transposase IS110-like N-terminal" evidence="1">
    <location>
        <begin position="5"/>
        <end position="145"/>
    </location>
</feature>
<dbReference type="PANTHER" id="PTHR33055">
    <property type="entry name" value="TRANSPOSASE FOR INSERTION SEQUENCE ELEMENT IS1111A"/>
    <property type="match status" value="1"/>
</dbReference>
<dbReference type="GO" id="GO:0006313">
    <property type="term" value="P:DNA transposition"/>
    <property type="evidence" value="ECO:0007669"/>
    <property type="project" value="InterPro"/>
</dbReference>
<dbReference type="GO" id="GO:0004803">
    <property type="term" value="F:transposase activity"/>
    <property type="evidence" value="ECO:0007669"/>
    <property type="project" value="InterPro"/>
</dbReference>
<comment type="caution">
    <text evidence="2">The sequence shown here is derived from an EMBL/GenBank/DDBJ whole genome shotgun (WGS) entry which is preliminary data.</text>
</comment>
<protein>
    <recommendedName>
        <fullName evidence="1">Transposase IS110-like N-terminal domain-containing protein</fullName>
    </recommendedName>
</protein>
<dbReference type="GO" id="GO:0003677">
    <property type="term" value="F:DNA binding"/>
    <property type="evidence" value="ECO:0007669"/>
    <property type="project" value="InterPro"/>
</dbReference>
<evidence type="ECO:0000313" key="3">
    <source>
        <dbReference type="Proteomes" id="UP000239939"/>
    </source>
</evidence>
<dbReference type="OrthoDB" id="9795150at2"/>
<dbReference type="PANTHER" id="PTHR33055:SF3">
    <property type="entry name" value="PUTATIVE TRANSPOSASE FOR IS117-RELATED"/>
    <property type="match status" value="1"/>
</dbReference>